<sequence length="485" mass="52916">MSQINVLQLEEITLNQLQFHFENGELTSVDLVKYYLDRISKYDKQGPMINSVLEVNPDAFFIARRLDDERQNGKVRGPLHGVPVIIKDNINTADQMHTSAGSLALQNHYALEDAFIVQKLRDAGAIILGKANMTEWANFMAYNMKNGYSSRGGQVLNPYGPGVLDVSGSSSGSAAAVSCNFATLAIGTETSGSILCPAGNNNIVGIKPTVGLVSRTGIIPISISQDTAGPMARTVKDAAILLEVIAGKDSGDAATHIAPENTSYTDGLEQSSLKGKKFGVSYEFCIRDLNEKQKSVFDEALEIIKKNGGEIVYLDQISPLEKEGSNYTVLLHEFKSGLNHYLKSVSPAIGISTLSDVIAFNEKHKENCLKYNQELLIESNETDGTLSSPEYLQSKINDIHKTQNEGIDRVMDENQLDALISPNDVWYGIPAKAGYPSISVPSGFDNDGLPLSVVFTGEAFSEKKLIQFGYAFEQVSQKRVPIEFE</sequence>
<evidence type="ECO:0000259" key="1">
    <source>
        <dbReference type="Pfam" id="PF01425"/>
    </source>
</evidence>
<dbReference type="PANTHER" id="PTHR42678:SF34">
    <property type="entry name" value="OS04G0183300 PROTEIN"/>
    <property type="match status" value="1"/>
</dbReference>
<name>A0A163R1D6_9BACL</name>
<dbReference type="Pfam" id="PF01425">
    <property type="entry name" value="Amidase"/>
    <property type="match status" value="1"/>
</dbReference>
<dbReference type="OrthoDB" id="9811471at2"/>
<dbReference type="NCBIfam" id="NF005300">
    <property type="entry name" value="PRK06828.1"/>
    <property type="match status" value="1"/>
</dbReference>
<protein>
    <submittedName>
        <fullName evidence="2">Amidase</fullName>
    </submittedName>
</protein>
<dbReference type="EMBL" id="LRFC01000023">
    <property type="protein sequence ID" value="KZE66051.1"/>
    <property type="molecule type" value="Genomic_DNA"/>
</dbReference>
<reference evidence="3" key="1">
    <citation type="submission" date="2016-01" db="EMBL/GenBank/DDBJ databases">
        <title>Draft genome of Chromobacterium sp. F49.</title>
        <authorList>
            <person name="Hong K.W."/>
        </authorList>
    </citation>
    <scope>NUCLEOTIDE SEQUENCE [LARGE SCALE GENOMIC DNA]</scope>
    <source>
        <strain evidence="3">P7IIIA</strain>
    </source>
</reference>
<dbReference type="InterPro" id="IPR023631">
    <property type="entry name" value="Amidase_dom"/>
</dbReference>
<evidence type="ECO:0000313" key="3">
    <source>
        <dbReference type="Proteomes" id="UP000076567"/>
    </source>
</evidence>
<keyword evidence="3" id="KW-1185">Reference proteome</keyword>
<gene>
    <name evidence="2" type="ORF">AWM68_06650</name>
</gene>
<dbReference type="Gene3D" id="3.90.1300.10">
    <property type="entry name" value="Amidase signature (AS) domain"/>
    <property type="match status" value="1"/>
</dbReference>
<dbReference type="Proteomes" id="UP000076567">
    <property type="component" value="Unassembled WGS sequence"/>
</dbReference>
<dbReference type="RefSeq" id="WP_066241308.1">
    <property type="nucleotide sequence ID" value="NZ_LRFC01000023.1"/>
</dbReference>
<accession>A0A163R1D6</accession>
<proteinExistence type="predicted"/>
<feature type="domain" description="Amidase" evidence="1">
    <location>
        <begin position="30"/>
        <end position="422"/>
    </location>
</feature>
<dbReference type="AlphaFoldDB" id="A0A163R1D6"/>
<comment type="caution">
    <text evidence="2">The sequence shown here is derived from an EMBL/GenBank/DDBJ whole genome shotgun (WGS) entry which is preliminary data.</text>
</comment>
<dbReference type="SUPFAM" id="SSF75304">
    <property type="entry name" value="Amidase signature (AS) enzymes"/>
    <property type="match status" value="1"/>
</dbReference>
<evidence type="ECO:0000313" key="2">
    <source>
        <dbReference type="EMBL" id="KZE66051.1"/>
    </source>
</evidence>
<organism evidence="2 3">
    <name type="scientific">Fictibacillus phosphorivorans</name>
    <dbReference type="NCBI Taxonomy" id="1221500"/>
    <lineage>
        <taxon>Bacteria</taxon>
        <taxon>Bacillati</taxon>
        <taxon>Bacillota</taxon>
        <taxon>Bacilli</taxon>
        <taxon>Bacillales</taxon>
        <taxon>Fictibacillaceae</taxon>
        <taxon>Fictibacillus</taxon>
    </lineage>
</organism>
<dbReference type="InterPro" id="IPR036928">
    <property type="entry name" value="AS_sf"/>
</dbReference>
<dbReference type="PANTHER" id="PTHR42678">
    <property type="entry name" value="AMIDASE"/>
    <property type="match status" value="1"/>
</dbReference>